<dbReference type="RefSeq" id="WP_087216372.1">
    <property type="nucleotide sequence ID" value="NZ_NFLC01000060.1"/>
</dbReference>
<dbReference type="InterPro" id="IPR041047">
    <property type="entry name" value="LPD1"/>
</dbReference>
<evidence type="ECO:0000313" key="3">
    <source>
        <dbReference type="Proteomes" id="UP000196074"/>
    </source>
</evidence>
<evidence type="ECO:0000313" key="2">
    <source>
        <dbReference type="EMBL" id="OUQ07201.1"/>
    </source>
</evidence>
<dbReference type="AlphaFoldDB" id="A0A1Y4QQI2"/>
<proteinExistence type="predicted"/>
<organism evidence="2 3">
    <name type="scientific">Enterococcus cecorum</name>
    <dbReference type="NCBI Taxonomy" id="44008"/>
    <lineage>
        <taxon>Bacteria</taxon>
        <taxon>Bacillati</taxon>
        <taxon>Bacillota</taxon>
        <taxon>Bacilli</taxon>
        <taxon>Lactobacillales</taxon>
        <taxon>Enterococcaceae</taxon>
        <taxon>Enterococcus</taxon>
    </lineage>
</organism>
<protein>
    <recommendedName>
        <fullName evidence="1">Large polyvalent protein-associated domain-containing protein</fullName>
    </recommendedName>
</protein>
<name>A0A1Y4QQI2_9ENTE</name>
<accession>A0A1Y4QQI2</accession>
<comment type="caution">
    <text evidence="2">The sequence shown here is derived from an EMBL/GenBank/DDBJ whole genome shotgun (WGS) entry which is preliminary data.</text>
</comment>
<gene>
    <name evidence="2" type="ORF">B5E88_12280</name>
</gene>
<dbReference type="EMBL" id="NFLC01000060">
    <property type="protein sequence ID" value="OUQ07201.1"/>
    <property type="molecule type" value="Genomic_DNA"/>
</dbReference>
<reference evidence="3" key="1">
    <citation type="submission" date="2017-04" db="EMBL/GenBank/DDBJ databases">
        <title>Function of individual gut microbiota members based on whole genome sequencing of pure cultures obtained from chicken caecum.</title>
        <authorList>
            <person name="Medvecky M."/>
            <person name="Cejkova D."/>
            <person name="Polansky O."/>
            <person name="Karasova D."/>
            <person name="Kubasova T."/>
            <person name="Cizek A."/>
            <person name="Rychlik I."/>
        </authorList>
    </citation>
    <scope>NUCLEOTIDE SEQUENCE [LARGE SCALE GENOMIC DNA]</scope>
    <source>
        <strain evidence="3">An144</strain>
    </source>
</reference>
<feature type="domain" description="Large polyvalent protein-associated" evidence="1">
    <location>
        <begin position="406"/>
        <end position="475"/>
    </location>
</feature>
<sequence>MERFYSLMREKENVKKKLKLKIDPTKEIHLQMRAIANYIYETGEWSQLDVELSVLDAIRSVGDKISKGEMSLYYLTDKDEEWVNKTEYKGWEGYRVESFSQEENRNLTTDTTYFMFNADAKKTVSNIRVARTHFVREPSVRFYIGNYHYQLGYMVLNQDLMNYYDEHKQDFEAHEISKDDFVKYTDGLRNLPNKKRYEKIGSLRDIFIYPSYVKEKDKRDFMYDQVVDYIQSAYDAVRQREYAKRIQQDLKAEVYETKKHIKVSTQKVMDSTPLLKHFKYVEIDNEVDLNKYQKFEKELNTLLPHLPQAESQAELRLRKLGRHKALGLFVPDFNTIVVDFRSSKDTHVVGGVGIQSFIHEYGHYLDFNFDEGNLSLSSAFQPIVKEYQKELNKETYKEFFDMQGKDGKYDLDYYTIPTEVFARAFELYTHEIGLRSNLMHTDMLYRSSVPYKAFTPENRERITQYFDQQFPDYRQKIQDLVKNNEIDKVNTKSERPKEKQYLLSYGRNFILLTDSELDGFGEKAALKTVKIDDKSYEVITAKEKSWEKIQKLAKTYATPERTFTMENLESQAQEMLIVMPNDFSKEGILLFEKNRQEENIQLVASRRTKLLGNHLQAIFIPSNEASMQKVMEKIQGNEQVVQLSPVNKAPVQFKPVAQKMQEQEENLERE</sequence>
<dbReference type="Pfam" id="PF18796">
    <property type="entry name" value="LPD1"/>
    <property type="match status" value="1"/>
</dbReference>
<dbReference type="Gene3D" id="3.40.390.10">
    <property type="entry name" value="Collagenase (Catalytic Domain)"/>
    <property type="match status" value="1"/>
</dbReference>
<dbReference type="GO" id="GO:0008237">
    <property type="term" value="F:metallopeptidase activity"/>
    <property type="evidence" value="ECO:0007669"/>
    <property type="project" value="InterPro"/>
</dbReference>
<dbReference type="InterPro" id="IPR024079">
    <property type="entry name" value="MetalloPept_cat_dom_sf"/>
</dbReference>
<evidence type="ECO:0000259" key="1">
    <source>
        <dbReference type="Pfam" id="PF18796"/>
    </source>
</evidence>
<dbReference type="Proteomes" id="UP000196074">
    <property type="component" value="Unassembled WGS sequence"/>
</dbReference>